<evidence type="ECO:0000256" key="13">
    <source>
        <dbReference type="ARBA" id="ARBA00023014"/>
    </source>
</evidence>
<dbReference type="InterPro" id="IPR004358">
    <property type="entry name" value="Sig_transdc_His_kin-like_C"/>
</dbReference>
<evidence type="ECO:0000256" key="8">
    <source>
        <dbReference type="ARBA" id="ARBA00022679"/>
    </source>
</evidence>
<evidence type="ECO:0000256" key="4">
    <source>
        <dbReference type="ARBA" id="ARBA00012438"/>
    </source>
</evidence>
<dbReference type="PRINTS" id="PR00344">
    <property type="entry name" value="BCTRLSENSOR"/>
</dbReference>
<evidence type="ECO:0000256" key="12">
    <source>
        <dbReference type="ARBA" id="ARBA00023012"/>
    </source>
</evidence>
<keyword evidence="11" id="KW-0408">Iron</keyword>
<dbReference type="InterPro" id="IPR036890">
    <property type="entry name" value="HATPase_C_sf"/>
</dbReference>
<name>A0ABU0ZNQ2_9ACTN</name>
<reference evidence="17 18" key="1">
    <citation type="submission" date="2023-08" db="EMBL/GenBank/DDBJ databases">
        <title>Phytohabitans sansha sp. nov., isolated from marine sediment.</title>
        <authorList>
            <person name="Zhao Y."/>
            <person name="Yi K."/>
        </authorList>
    </citation>
    <scope>NUCLEOTIDE SEQUENCE [LARGE SCALE GENOMIC DNA]</scope>
    <source>
        <strain evidence="17 18">ZYX-F-186</strain>
    </source>
</reference>
<keyword evidence="6" id="KW-0004">4Fe-4S</keyword>
<comment type="caution">
    <text evidence="17">The sequence shown here is derived from an EMBL/GenBank/DDBJ whole genome shotgun (WGS) entry which is preliminary data.</text>
</comment>
<keyword evidence="18" id="KW-1185">Reference proteome</keyword>
<dbReference type="Pfam" id="PF07730">
    <property type="entry name" value="HisKA_3"/>
    <property type="match status" value="1"/>
</dbReference>
<protein>
    <recommendedName>
        <fullName evidence="5">Oxygen sensor histidine kinase NreB</fullName>
        <ecNumber evidence="4">2.7.13.3</ecNumber>
    </recommendedName>
    <alternativeName>
        <fullName evidence="15">Nitrogen regulation protein B</fullName>
    </alternativeName>
</protein>
<dbReference type="PROSITE" id="PS50109">
    <property type="entry name" value="HIS_KIN"/>
    <property type="match status" value="1"/>
</dbReference>
<evidence type="ECO:0000256" key="3">
    <source>
        <dbReference type="ARBA" id="ARBA00004496"/>
    </source>
</evidence>
<comment type="catalytic activity">
    <reaction evidence="1">
        <text>ATP + protein L-histidine = ADP + protein N-phospho-L-histidine.</text>
        <dbReference type="EC" id="2.7.13.3"/>
    </reaction>
</comment>
<dbReference type="InterPro" id="IPR050482">
    <property type="entry name" value="Sensor_HK_TwoCompSys"/>
</dbReference>
<dbReference type="InterPro" id="IPR003594">
    <property type="entry name" value="HATPase_dom"/>
</dbReference>
<dbReference type="PANTHER" id="PTHR24421">
    <property type="entry name" value="NITRATE/NITRITE SENSOR PROTEIN NARX-RELATED"/>
    <property type="match status" value="1"/>
</dbReference>
<evidence type="ECO:0000256" key="15">
    <source>
        <dbReference type="ARBA" id="ARBA00030800"/>
    </source>
</evidence>
<dbReference type="CDD" id="cd16917">
    <property type="entry name" value="HATPase_UhpB-NarQ-NarX-like"/>
    <property type="match status" value="1"/>
</dbReference>
<evidence type="ECO:0000256" key="9">
    <source>
        <dbReference type="ARBA" id="ARBA00022723"/>
    </source>
</evidence>
<comment type="cofactor">
    <cofactor evidence="2">
        <name>[4Fe-4S] cluster</name>
        <dbReference type="ChEBI" id="CHEBI:49883"/>
    </cofactor>
</comment>
<keyword evidence="8" id="KW-0808">Transferase</keyword>
<organism evidence="17 18">
    <name type="scientific">Phytohabitans maris</name>
    <dbReference type="NCBI Taxonomy" id="3071409"/>
    <lineage>
        <taxon>Bacteria</taxon>
        <taxon>Bacillati</taxon>
        <taxon>Actinomycetota</taxon>
        <taxon>Actinomycetes</taxon>
        <taxon>Micromonosporales</taxon>
        <taxon>Micromonosporaceae</taxon>
    </lineage>
</organism>
<keyword evidence="7" id="KW-0963">Cytoplasm</keyword>
<dbReference type="Pfam" id="PF02518">
    <property type="entry name" value="HATPase_c"/>
    <property type="match status" value="1"/>
</dbReference>
<evidence type="ECO:0000256" key="2">
    <source>
        <dbReference type="ARBA" id="ARBA00001966"/>
    </source>
</evidence>
<dbReference type="Gene3D" id="1.20.5.1930">
    <property type="match status" value="1"/>
</dbReference>
<evidence type="ECO:0000259" key="16">
    <source>
        <dbReference type="PROSITE" id="PS50109"/>
    </source>
</evidence>
<evidence type="ECO:0000256" key="14">
    <source>
        <dbReference type="ARBA" id="ARBA00024827"/>
    </source>
</evidence>
<dbReference type="Pfam" id="PF13185">
    <property type="entry name" value="GAF_2"/>
    <property type="match status" value="1"/>
</dbReference>
<dbReference type="SUPFAM" id="SSF55874">
    <property type="entry name" value="ATPase domain of HSP90 chaperone/DNA topoisomerase II/histidine kinase"/>
    <property type="match status" value="1"/>
</dbReference>
<gene>
    <name evidence="17" type="ORF">RB614_29485</name>
</gene>
<dbReference type="InterPro" id="IPR005467">
    <property type="entry name" value="His_kinase_dom"/>
</dbReference>
<dbReference type="SMART" id="SM00065">
    <property type="entry name" value="GAF"/>
    <property type="match status" value="1"/>
</dbReference>
<dbReference type="SMART" id="SM00387">
    <property type="entry name" value="HATPase_c"/>
    <property type="match status" value="1"/>
</dbReference>
<accession>A0ABU0ZNQ2</accession>
<dbReference type="Gene3D" id="3.30.565.10">
    <property type="entry name" value="Histidine kinase-like ATPase, C-terminal domain"/>
    <property type="match status" value="1"/>
</dbReference>
<dbReference type="Proteomes" id="UP001230908">
    <property type="component" value="Unassembled WGS sequence"/>
</dbReference>
<sequence length="375" mass="40162">MCDRGELREVSAAVLAVTAHLSVREVLRTILTSARRLLGARYAALGVPDSDGGFAEFLADGVSDEQWRAIGPLPRQHGVLGEMLRSPHAVRMADIREHPRFGWWPRAHPVLEDFLGMPIVDGDEILGELFLANKTEPGGFTADDEELLRLLAAHAAIALVNARLYERSRELSIVEERNRIARELHDAVAQKLFSLRLTADAAATVVDRDPAAAAVQLATVRRLAADAAGELRSIVDGLRPVDLSGDGLDVALRKQAELLDRVHAASVRFAGSCVPRLTAAREEAVYRTAQEALHNALRHGAPSSVTVDLRAEGGKVVLRVEDDGRGFNTAAPVRAARRLGLASMRERAAAVGGVLEVTSAPGAGTSVRLEVPTGG</sequence>
<keyword evidence="9" id="KW-0479">Metal-binding</keyword>
<evidence type="ECO:0000256" key="10">
    <source>
        <dbReference type="ARBA" id="ARBA00022777"/>
    </source>
</evidence>
<dbReference type="PANTHER" id="PTHR24421:SF61">
    <property type="entry name" value="OXYGEN SENSOR HISTIDINE KINASE NREB"/>
    <property type="match status" value="1"/>
</dbReference>
<comment type="function">
    <text evidence="14">Member of the two-component regulatory system NreB/NreC involved in the control of dissimilatory nitrate/nitrite reduction in response to oxygen. NreB functions as a direct oxygen sensor histidine kinase which is autophosphorylated, in the absence of oxygen, probably at the conserved histidine residue, and transfers its phosphate group probably to a conserved aspartate residue of NreC. NreB/NreC activates the expression of the nitrate (narGHJI) and nitrite (nir) reductase operons, as well as the putative nitrate transporter gene narT.</text>
</comment>
<evidence type="ECO:0000256" key="6">
    <source>
        <dbReference type="ARBA" id="ARBA00022485"/>
    </source>
</evidence>
<keyword evidence="10 17" id="KW-0418">Kinase</keyword>
<proteinExistence type="predicted"/>
<keyword evidence="12" id="KW-0902">Two-component regulatory system</keyword>
<dbReference type="Gene3D" id="3.30.450.40">
    <property type="match status" value="1"/>
</dbReference>
<evidence type="ECO:0000256" key="11">
    <source>
        <dbReference type="ARBA" id="ARBA00023004"/>
    </source>
</evidence>
<dbReference type="SUPFAM" id="SSF55781">
    <property type="entry name" value="GAF domain-like"/>
    <property type="match status" value="1"/>
</dbReference>
<dbReference type="EMBL" id="JAVHUY010000033">
    <property type="protein sequence ID" value="MDQ7908673.1"/>
    <property type="molecule type" value="Genomic_DNA"/>
</dbReference>
<dbReference type="InterPro" id="IPR011712">
    <property type="entry name" value="Sig_transdc_His_kin_sub3_dim/P"/>
</dbReference>
<dbReference type="RefSeq" id="WP_308715941.1">
    <property type="nucleotide sequence ID" value="NZ_JAVHUY010000033.1"/>
</dbReference>
<evidence type="ECO:0000256" key="7">
    <source>
        <dbReference type="ARBA" id="ARBA00022490"/>
    </source>
</evidence>
<dbReference type="EC" id="2.7.13.3" evidence="4"/>
<evidence type="ECO:0000256" key="5">
    <source>
        <dbReference type="ARBA" id="ARBA00017322"/>
    </source>
</evidence>
<keyword evidence="13" id="KW-0411">Iron-sulfur</keyword>
<evidence type="ECO:0000313" key="17">
    <source>
        <dbReference type="EMBL" id="MDQ7908673.1"/>
    </source>
</evidence>
<feature type="domain" description="Histidine kinase" evidence="16">
    <location>
        <begin position="285"/>
        <end position="375"/>
    </location>
</feature>
<comment type="subcellular location">
    <subcellularLocation>
        <location evidence="3">Cytoplasm</location>
    </subcellularLocation>
</comment>
<dbReference type="InterPro" id="IPR029016">
    <property type="entry name" value="GAF-like_dom_sf"/>
</dbReference>
<dbReference type="GO" id="GO:0016301">
    <property type="term" value="F:kinase activity"/>
    <property type="evidence" value="ECO:0007669"/>
    <property type="project" value="UniProtKB-KW"/>
</dbReference>
<dbReference type="InterPro" id="IPR003018">
    <property type="entry name" value="GAF"/>
</dbReference>
<evidence type="ECO:0000256" key="1">
    <source>
        <dbReference type="ARBA" id="ARBA00000085"/>
    </source>
</evidence>
<evidence type="ECO:0000313" key="18">
    <source>
        <dbReference type="Proteomes" id="UP001230908"/>
    </source>
</evidence>